<dbReference type="GO" id="GO:0003676">
    <property type="term" value="F:nucleic acid binding"/>
    <property type="evidence" value="ECO:0007669"/>
    <property type="project" value="InterPro"/>
</dbReference>
<reference evidence="1 2" key="1">
    <citation type="journal article" date="2014" name="Nat. Genet.">
        <title>Genome and transcriptome of the porcine whipworm Trichuris suis.</title>
        <authorList>
            <person name="Jex A.R."/>
            <person name="Nejsum P."/>
            <person name="Schwarz E.M."/>
            <person name="Hu L."/>
            <person name="Young N.D."/>
            <person name="Hall R.S."/>
            <person name="Korhonen P.K."/>
            <person name="Liao S."/>
            <person name="Thamsborg S."/>
            <person name="Xia J."/>
            <person name="Xu P."/>
            <person name="Wang S."/>
            <person name="Scheerlinck J.P."/>
            <person name="Hofmann A."/>
            <person name="Sternberg P.W."/>
            <person name="Wang J."/>
            <person name="Gasser R.B."/>
        </authorList>
    </citation>
    <scope>NUCLEOTIDE SEQUENCE [LARGE SCALE GENOMIC DNA]</scope>
    <source>
        <strain evidence="1">DCEP-RM93M</strain>
    </source>
</reference>
<dbReference type="Proteomes" id="UP000030764">
    <property type="component" value="Unassembled WGS sequence"/>
</dbReference>
<dbReference type="InterPro" id="IPR036397">
    <property type="entry name" value="RNaseH_sf"/>
</dbReference>
<gene>
    <name evidence="1" type="ORF">M513_06580</name>
</gene>
<evidence type="ECO:0000313" key="1">
    <source>
        <dbReference type="EMBL" id="KFD52546.1"/>
    </source>
</evidence>
<dbReference type="Gene3D" id="3.30.420.10">
    <property type="entry name" value="Ribonuclease H-like superfamily/Ribonuclease H"/>
    <property type="match status" value="1"/>
</dbReference>
<dbReference type="EMBL" id="KL363226">
    <property type="protein sequence ID" value="KFD52546.1"/>
    <property type="molecule type" value="Genomic_DNA"/>
</dbReference>
<name>A0A085M5Q0_9BILA</name>
<feature type="non-terminal residue" evidence="1">
    <location>
        <position position="93"/>
    </location>
</feature>
<sequence>MDAQAVLPFRDDLQSANNGVLRCQCERRFTDEAPKMLEEFGINLIPHPAYSAGLGPNYYHFFQALKLYVHQKVHRTFERLKRIPPSCAHFNQS</sequence>
<organism evidence="1 2">
    <name type="scientific">Trichuris suis</name>
    <name type="common">pig whipworm</name>
    <dbReference type="NCBI Taxonomy" id="68888"/>
    <lineage>
        <taxon>Eukaryota</taxon>
        <taxon>Metazoa</taxon>
        <taxon>Ecdysozoa</taxon>
        <taxon>Nematoda</taxon>
        <taxon>Enoplea</taxon>
        <taxon>Dorylaimia</taxon>
        <taxon>Trichinellida</taxon>
        <taxon>Trichuridae</taxon>
        <taxon>Trichuris</taxon>
    </lineage>
</organism>
<proteinExistence type="predicted"/>
<keyword evidence="2" id="KW-1185">Reference proteome</keyword>
<accession>A0A085M5Q0</accession>
<evidence type="ECO:0008006" key="3">
    <source>
        <dbReference type="Google" id="ProtNLM"/>
    </source>
</evidence>
<dbReference type="AlphaFoldDB" id="A0A085M5Q0"/>
<evidence type="ECO:0000313" key="2">
    <source>
        <dbReference type="Proteomes" id="UP000030764"/>
    </source>
</evidence>
<protein>
    <recommendedName>
        <fullName evidence="3">Histone-lysine N-methyltransferase SETMAR</fullName>
    </recommendedName>
</protein>